<dbReference type="GO" id="GO:0016020">
    <property type="term" value="C:membrane"/>
    <property type="evidence" value="ECO:0007669"/>
    <property type="project" value="UniProtKB-SubCell"/>
</dbReference>
<organism evidence="11 12">
    <name type="scientific">Zalerion maritima</name>
    <dbReference type="NCBI Taxonomy" id="339359"/>
    <lineage>
        <taxon>Eukaryota</taxon>
        <taxon>Fungi</taxon>
        <taxon>Dikarya</taxon>
        <taxon>Ascomycota</taxon>
        <taxon>Pezizomycotina</taxon>
        <taxon>Sordariomycetes</taxon>
        <taxon>Lulworthiomycetidae</taxon>
        <taxon>Lulworthiales</taxon>
        <taxon>Lulworthiaceae</taxon>
        <taxon>Zalerion</taxon>
    </lineage>
</organism>
<keyword evidence="12" id="KW-1185">Reference proteome</keyword>
<evidence type="ECO:0000256" key="7">
    <source>
        <dbReference type="ARBA" id="ARBA00022989"/>
    </source>
</evidence>
<feature type="transmembrane region" description="Helical" evidence="10">
    <location>
        <begin position="477"/>
        <end position="499"/>
    </location>
</feature>
<dbReference type="Pfam" id="PF03169">
    <property type="entry name" value="OPT"/>
    <property type="match status" value="1"/>
</dbReference>
<feature type="transmembrane region" description="Helical" evidence="10">
    <location>
        <begin position="553"/>
        <end position="575"/>
    </location>
</feature>
<keyword evidence="3" id="KW-0813">Transport</keyword>
<feature type="transmembrane region" description="Helical" evidence="10">
    <location>
        <begin position="405"/>
        <end position="424"/>
    </location>
</feature>
<dbReference type="Proteomes" id="UP001201980">
    <property type="component" value="Unassembled WGS sequence"/>
</dbReference>
<evidence type="ECO:0000256" key="6">
    <source>
        <dbReference type="ARBA" id="ARBA00022927"/>
    </source>
</evidence>
<accession>A0AAD5WNY3</accession>
<keyword evidence="5" id="KW-0571">Peptide transport</keyword>
<feature type="transmembrane region" description="Helical" evidence="10">
    <location>
        <begin position="336"/>
        <end position="357"/>
    </location>
</feature>
<feature type="transmembrane region" description="Helical" evidence="10">
    <location>
        <begin position="226"/>
        <end position="246"/>
    </location>
</feature>
<keyword evidence="8 10" id="KW-0472">Membrane</keyword>
<sequence>MASTNFAVRTTMSFTDIMPTSQHLRWQVGEIHINRKEPSLTLGDADGAIPEKFKFHQETRPFHGIDIPLSLSRQDTMNDREKEAPWPPSTPDDGSPFLGKKEASREKVVETTIEIDPTTEKDLNATNEDLDHVRVLAREMSVEDLFQILQSVLKLHENDQNFPHGVMMKIRQFLENNDVRDHPEAHEMLINEMKLEAALITSDSPYPEVRAVVGNTDDTQLPSLTFRVWVIGILFTAILAAVRQFFSIRYPKIAIHSSIVQILAYPVGKAMEKSLPDVGFSFKGVRHSLNPGPFNKKEHMLITIFAGMFINDPYTLSLVFIQYLPQWFNQAWSANLGYQFTIAFSTQFLGFGLAGLVRKFLVHPVHCVWPTQLPIIALNNAFHEDDSAPLKGPWNKTYSIPRLRFFLYVMGITFLYFWLPNYLFTALSTFGWIEWIWPKNTIASSVFGVNYGLGVNPLPTFDYNIVSSLLDPLVYPYFATANIVFGVAMAIPFIVILWVTNTFDCAYLPVLSTRPWDHFGQEYNVSRVIDSNALFDGEGYSQYSPAYMAPSHVMMYTMWFALYAATLSFACLYHGHELKAAFRIMWRSLPWVEKGSSPRSYQDVHNKLMGSYKEVPHWWFLIIFVASIVTGSIGLAVYPTSTSPGVIFYGIFLCLIFVLPTGIITAITGQMVTLNVLAEFIGGLIVEGNALGMNFFKTYGCMTAVMCIVFSGDMKLGHYIKIPPRHTFIVQIAGLTVTTLVMVGVMNFQLHIDGVCTPDAPGKFTCPSEQVLFTASVFWGTLGPRKIWGVGGIYAVTLVGFPIGLVVPLVTYHLQKRYRHLSWLRDLHPVLFFMGAQGLGPWHFGMYFPALPVAWVSWRLVRRKWLGLWSKYNYILSPALACGMAISGIVAFFAFQFYDKNIDWVGNTVNDEAGCSPGDPCSRLKTLDEGEYFGPRMGEF</sequence>
<proteinExistence type="inferred from homology"/>
<comment type="caution">
    <text evidence="11">The sequence shown here is derived from an EMBL/GenBank/DDBJ whole genome shotgun (WGS) entry which is preliminary data.</text>
</comment>
<evidence type="ECO:0000256" key="8">
    <source>
        <dbReference type="ARBA" id="ARBA00023136"/>
    </source>
</evidence>
<feature type="transmembrane region" description="Helical" evidence="10">
    <location>
        <begin position="875"/>
        <end position="895"/>
    </location>
</feature>
<feature type="transmembrane region" description="Helical" evidence="10">
    <location>
        <begin position="646"/>
        <end position="667"/>
    </location>
</feature>
<feature type="transmembrane region" description="Helical" evidence="10">
    <location>
        <begin position="696"/>
        <end position="716"/>
    </location>
</feature>
<dbReference type="InterPro" id="IPR004813">
    <property type="entry name" value="OPT"/>
</dbReference>
<dbReference type="InterPro" id="IPR004648">
    <property type="entry name" value="Oligpept_transpt"/>
</dbReference>
<keyword evidence="4 10" id="KW-0812">Transmembrane</keyword>
<comment type="subcellular location">
    <subcellularLocation>
        <location evidence="1">Membrane</location>
        <topology evidence="1">Multi-pass membrane protein</topology>
    </subcellularLocation>
</comment>
<feature type="transmembrane region" description="Helical" evidence="10">
    <location>
        <begin position="830"/>
        <end position="855"/>
    </location>
</feature>
<dbReference type="PANTHER" id="PTHR22601">
    <property type="entry name" value="ISP4 LIKE PROTEIN"/>
    <property type="match status" value="1"/>
</dbReference>
<feature type="transmembrane region" description="Helical" evidence="10">
    <location>
        <begin position="728"/>
        <end position="748"/>
    </location>
</feature>
<gene>
    <name evidence="11" type="ORF">MKZ38_008801</name>
</gene>
<dbReference type="EMBL" id="JAKWBI020000624">
    <property type="protein sequence ID" value="KAJ2893306.1"/>
    <property type="molecule type" value="Genomic_DNA"/>
</dbReference>
<protein>
    <submittedName>
        <fullName evidence="11">Opt oligopeptide transporter</fullName>
    </submittedName>
</protein>
<evidence type="ECO:0000313" key="11">
    <source>
        <dbReference type="EMBL" id="KAJ2893306.1"/>
    </source>
</evidence>
<keyword evidence="6" id="KW-0653">Protein transport</keyword>
<comment type="similarity">
    <text evidence="2">Belongs to the oligopeptide OPT transporter family.</text>
</comment>
<evidence type="ECO:0000256" key="2">
    <source>
        <dbReference type="ARBA" id="ARBA00008807"/>
    </source>
</evidence>
<name>A0AAD5WNY3_9PEZI</name>
<evidence type="ECO:0000256" key="3">
    <source>
        <dbReference type="ARBA" id="ARBA00022448"/>
    </source>
</evidence>
<keyword evidence="7 10" id="KW-1133">Transmembrane helix</keyword>
<evidence type="ECO:0000313" key="12">
    <source>
        <dbReference type="Proteomes" id="UP001201980"/>
    </source>
</evidence>
<dbReference type="NCBIfam" id="TIGR00727">
    <property type="entry name" value="ISP4_OPT"/>
    <property type="match status" value="1"/>
</dbReference>
<dbReference type="NCBIfam" id="TIGR00728">
    <property type="entry name" value="OPT_sfam"/>
    <property type="match status" value="1"/>
</dbReference>
<evidence type="ECO:0000256" key="9">
    <source>
        <dbReference type="SAM" id="MobiDB-lite"/>
    </source>
</evidence>
<dbReference type="GO" id="GO:0015031">
    <property type="term" value="P:protein transport"/>
    <property type="evidence" value="ECO:0007669"/>
    <property type="project" value="UniProtKB-KW"/>
</dbReference>
<evidence type="ECO:0000256" key="1">
    <source>
        <dbReference type="ARBA" id="ARBA00004141"/>
    </source>
</evidence>
<evidence type="ECO:0000256" key="5">
    <source>
        <dbReference type="ARBA" id="ARBA00022856"/>
    </source>
</evidence>
<feature type="region of interest" description="Disordered" evidence="9">
    <location>
        <begin position="77"/>
        <end position="103"/>
    </location>
</feature>
<feature type="transmembrane region" description="Helical" evidence="10">
    <location>
        <begin position="618"/>
        <end position="639"/>
    </location>
</feature>
<evidence type="ECO:0000256" key="4">
    <source>
        <dbReference type="ARBA" id="ARBA00022692"/>
    </source>
</evidence>
<dbReference type="GO" id="GO:0035673">
    <property type="term" value="F:oligopeptide transmembrane transporter activity"/>
    <property type="evidence" value="ECO:0007669"/>
    <property type="project" value="InterPro"/>
</dbReference>
<reference evidence="11" key="1">
    <citation type="submission" date="2022-07" db="EMBL/GenBank/DDBJ databases">
        <title>Draft genome sequence of Zalerion maritima ATCC 34329, a (micro)plastics degrading marine fungus.</title>
        <authorList>
            <person name="Paco A."/>
            <person name="Goncalves M.F.M."/>
            <person name="Rocha-Santos T.A.P."/>
            <person name="Alves A."/>
        </authorList>
    </citation>
    <scope>NUCLEOTIDE SEQUENCE</scope>
    <source>
        <strain evidence="11">ATCC 34329</strain>
    </source>
</reference>
<evidence type="ECO:0000256" key="10">
    <source>
        <dbReference type="SAM" id="Phobius"/>
    </source>
</evidence>
<feature type="transmembrane region" description="Helical" evidence="10">
    <location>
        <begin position="787"/>
        <end position="810"/>
    </location>
</feature>
<feature type="transmembrane region" description="Helical" evidence="10">
    <location>
        <begin position="301"/>
        <end position="324"/>
    </location>
</feature>
<dbReference type="AlphaFoldDB" id="A0AAD5WNY3"/>